<proteinExistence type="predicted"/>
<feature type="non-terminal residue" evidence="1">
    <location>
        <position position="1"/>
    </location>
</feature>
<organism evidence="1 2">
    <name type="scientific">Araneus ventricosus</name>
    <name type="common">Orbweaver spider</name>
    <name type="synonym">Epeira ventricosa</name>
    <dbReference type="NCBI Taxonomy" id="182803"/>
    <lineage>
        <taxon>Eukaryota</taxon>
        <taxon>Metazoa</taxon>
        <taxon>Ecdysozoa</taxon>
        <taxon>Arthropoda</taxon>
        <taxon>Chelicerata</taxon>
        <taxon>Arachnida</taxon>
        <taxon>Araneae</taxon>
        <taxon>Araneomorphae</taxon>
        <taxon>Entelegynae</taxon>
        <taxon>Araneoidea</taxon>
        <taxon>Araneidae</taxon>
        <taxon>Araneus</taxon>
    </lineage>
</organism>
<comment type="caution">
    <text evidence="1">The sequence shown here is derived from an EMBL/GenBank/DDBJ whole genome shotgun (WGS) entry which is preliminary data.</text>
</comment>
<evidence type="ECO:0000313" key="2">
    <source>
        <dbReference type="Proteomes" id="UP000499080"/>
    </source>
</evidence>
<dbReference type="InterPro" id="IPR036397">
    <property type="entry name" value="RNaseH_sf"/>
</dbReference>
<dbReference type="OrthoDB" id="6436543at2759"/>
<dbReference type="PANTHER" id="PTHR47326">
    <property type="entry name" value="TRANSPOSABLE ELEMENT TC3 TRANSPOSASE-LIKE PROTEIN"/>
    <property type="match status" value="1"/>
</dbReference>
<dbReference type="Gene3D" id="3.30.420.10">
    <property type="entry name" value="Ribonuclease H-like superfamily/Ribonuclease H"/>
    <property type="match status" value="1"/>
</dbReference>
<dbReference type="EMBL" id="BGPR01167725">
    <property type="protein sequence ID" value="GBM19529.1"/>
    <property type="molecule type" value="Genomic_DNA"/>
</dbReference>
<sequence length="125" mass="14332">LFCATSSFQHCNSADVWKAPFLCKLALLRTPMKQLLNLHFGNDRIISRHFPTAWAPRSPDLNPCDFWLWDHLKDVVYGGPIANLAELKNHITQHNHNIATETFRYVVELAVLRFQIIGENGGQHI</sequence>
<reference evidence="1 2" key="1">
    <citation type="journal article" date="2019" name="Sci. Rep.">
        <title>Orb-weaving spider Araneus ventricosus genome elucidates the spidroin gene catalogue.</title>
        <authorList>
            <person name="Kono N."/>
            <person name="Nakamura H."/>
            <person name="Ohtoshi R."/>
            <person name="Moran D.A.P."/>
            <person name="Shinohara A."/>
            <person name="Yoshida Y."/>
            <person name="Fujiwara M."/>
            <person name="Mori M."/>
            <person name="Tomita M."/>
            <person name="Arakawa K."/>
        </authorList>
    </citation>
    <scope>NUCLEOTIDE SEQUENCE [LARGE SCALE GENOMIC DNA]</scope>
</reference>
<dbReference type="AlphaFoldDB" id="A0A4Y2DTV0"/>
<dbReference type="GO" id="GO:0003676">
    <property type="term" value="F:nucleic acid binding"/>
    <property type="evidence" value="ECO:0007669"/>
    <property type="project" value="InterPro"/>
</dbReference>
<dbReference type="PANTHER" id="PTHR47326:SF1">
    <property type="entry name" value="HTH PSQ-TYPE DOMAIN-CONTAINING PROTEIN"/>
    <property type="match status" value="1"/>
</dbReference>
<dbReference type="Proteomes" id="UP000499080">
    <property type="component" value="Unassembled WGS sequence"/>
</dbReference>
<gene>
    <name evidence="1" type="ORF">AVEN_6208_1</name>
</gene>
<keyword evidence="2" id="KW-1185">Reference proteome</keyword>
<evidence type="ECO:0000313" key="1">
    <source>
        <dbReference type="EMBL" id="GBM19529.1"/>
    </source>
</evidence>
<accession>A0A4Y2DTV0</accession>
<name>A0A4Y2DTV0_ARAVE</name>
<protein>
    <submittedName>
        <fullName evidence="1">Uncharacterized protein</fullName>
    </submittedName>
</protein>